<sequence length="121" mass="12970">MIVDDNDHFLTVAGRVLDRGEVRVVGVSRGPDAMERFLELDPDVALVDVELGDGDGFELAERLCRAVRHRAPCVILISARDGRDVADLVEESSAVAFVAKADLSVETILAVVRATGCHSAV</sequence>
<keyword evidence="1 3" id="KW-0597">Phosphoprotein</keyword>
<organism evidence="5 6">
    <name type="scientific">Sphaerisporangium rubeum</name>
    <dbReference type="NCBI Taxonomy" id="321317"/>
    <lineage>
        <taxon>Bacteria</taxon>
        <taxon>Bacillati</taxon>
        <taxon>Actinomycetota</taxon>
        <taxon>Actinomycetes</taxon>
        <taxon>Streptosporangiales</taxon>
        <taxon>Streptosporangiaceae</taxon>
        <taxon>Sphaerisporangium</taxon>
    </lineage>
</organism>
<dbReference type="CDD" id="cd00156">
    <property type="entry name" value="REC"/>
    <property type="match status" value="1"/>
</dbReference>
<evidence type="ECO:0000256" key="1">
    <source>
        <dbReference type="ARBA" id="ARBA00022553"/>
    </source>
</evidence>
<dbReference type="SUPFAM" id="SSF52172">
    <property type="entry name" value="CheY-like"/>
    <property type="match status" value="1"/>
</dbReference>
<protein>
    <submittedName>
        <fullName evidence="5">CheY-like chemotaxis protein</fullName>
    </submittedName>
</protein>
<evidence type="ECO:0000313" key="6">
    <source>
        <dbReference type="Proteomes" id="UP000555564"/>
    </source>
</evidence>
<gene>
    <name evidence="5" type="ORF">BJ992_002941</name>
</gene>
<dbReference type="Proteomes" id="UP000555564">
    <property type="component" value="Unassembled WGS sequence"/>
</dbReference>
<evidence type="ECO:0000259" key="4">
    <source>
        <dbReference type="PROSITE" id="PS50110"/>
    </source>
</evidence>
<keyword evidence="6" id="KW-1185">Reference proteome</keyword>
<dbReference type="GO" id="GO:0000160">
    <property type="term" value="P:phosphorelay signal transduction system"/>
    <property type="evidence" value="ECO:0007669"/>
    <property type="project" value="UniProtKB-KW"/>
</dbReference>
<accession>A0A7X0M6I6</accession>
<keyword evidence="2" id="KW-0902">Two-component regulatory system</keyword>
<name>A0A7X0M6I6_9ACTN</name>
<feature type="domain" description="Response regulatory" evidence="4">
    <location>
        <begin position="1"/>
        <end position="115"/>
    </location>
</feature>
<dbReference type="PANTHER" id="PTHR44591:SF14">
    <property type="entry name" value="PROTEIN PILG"/>
    <property type="match status" value="1"/>
</dbReference>
<dbReference type="AlphaFoldDB" id="A0A7X0M6I6"/>
<evidence type="ECO:0000256" key="2">
    <source>
        <dbReference type="ARBA" id="ARBA00023012"/>
    </source>
</evidence>
<evidence type="ECO:0000256" key="3">
    <source>
        <dbReference type="PROSITE-ProRule" id="PRU00169"/>
    </source>
</evidence>
<dbReference type="InterPro" id="IPR050595">
    <property type="entry name" value="Bact_response_regulator"/>
</dbReference>
<dbReference type="SMART" id="SM00448">
    <property type="entry name" value="REC"/>
    <property type="match status" value="1"/>
</dbReference>
<reference evidence="5 6" key="1">
    <citation type="submission" date="2020-08" db="EMBL/GenBank/DDBJ databases">
        <title>Sequencing the genomes of 1000 actinobacteria strains.</title>
        <authorList>
            <person name="Klenk H.-P."/>
        </authorList>
    </citation>
    <scope>NUCLEOTIDE SEQUENCE [LARGE SCALE GENOMIC DNA]</scope>
    <source>
        <strain evidence="5 6">DSM 44936</strain>
    </source>
</reference>
<dbReference type="InterPro" id="IPR011006">
    <property type="entry name" value="CheY-like_superfamily"/>
</dbReference>
<feature type="modified residue" description="4-aspartylphosphate" evidence="3">
    <location>
        <position position="48"/>
    </location>
</feature>
<dbReference type="InterPro" id="IPR001789">
    <property type="entry name" value="Sig_transdc_resp-reg_receiver"/>
</dbReference>
<proteinExistence type="predicted"/>
<comment type="caution">
    <text evidence="5">The sequence shown here is derived from an EMBL/GenBank/DDBJ whole genome shotgun (WGS) entry which is preliminary data.</text>
</comment>
<dbReference type="RefSeq" id="WP_184981316.1">
    <property type="nucleotide sequence ID" value="NZ_BAAALO010000065.1"/>
</dbReference>
<dbReference type="PROSITE" id="PS50110">
    <property type="entry name" value="RESPONSE_REGULATORY"/>
    <property type="match status" value="1"/>
</dbReference>
<dbReference type="Gene3D" id="3.40.50.2300">
    <property type="match status" value="1"/>
</dbReference>
<dbReference type="PANTHER" id="PTHR44591">
    <property type="entry name" value="STRESS RESPONSE REGULATOR PROTEIN 1"/>
    <property type="match status" value="1"/>
</dbReference>
<dbReference type="Pfam" id="PF00072">
    <property type="entry name" value="Response_reg"/>
    <property type="match status" value="1"/>
</dbReference>
<dbReference type="EMBL" id="JACHIU010000001">
    <property type="protein sequence ID" value="MBB6473510.1"/>
    <property type="molecule type" value="Genomic_DNA"/>
</dbReference>
<evidence type="ECO:0000313" key="5">
    <source>
        <dbReference type="EMBL" id="MBB6473510.1"/>
    </source>
</evidence>